<protein>
    <recommendedName>
        <fullName evidence="4">GtrA-like protein domain-containing protein</fullName>
    </recommendedName>
</protein>
<accession>A0A2U3N9F9</accession>
<dbReference type="Proteomes" id="UP000241595">
    <property type="component" value="Unassembled WGS sequence"/>
</dbReference>
<organism evidence="2 3">
    <name type="scientific">Mycobacterium terramassiliense</name>
    <dbReference type="NCBI Taxonomy" id="1841859"/>
    <lineage>
        <taxon>Bacteria</taxon>
        <taxon>Bacillati</taxon>
        <taxon>Actinomycetota</taxon>
        <taxon>Actinomycetes</taxon>
        <taxon>Mycobacteriales</taxon>
        <taxon>Mycobacteriaceae</taxon>
        <taxon>Mycobacterium</taxon>
    </lineage>
</organism>
<evidence type="ECO:0000313" key="3">
    <source>
        <dbReference type="Proteomes" id="UP000241595"/>
    </source>
</evidence>
<dbReference type="AlphaFoldDB" id="A0A2U3N9F9"/>
<proteinExistence type="predicted"/>
<evidence type="ECO:0000313" key="2">
    <source>
        <dbReference type="EMBL" id="SPM28074.1"/>
    </source>
</evidence>
<feature type="transmembrane region" description="Helical" evidence="1">
    <location>
        <begin position="21"/>
        <end position="42"/>
    </location>
</feature>
<keyword evidence="3" id="KW-1185">Reference proteome</keyword>
<evidence type="ECO:0008006" key="4">
    <source>
        <dbReference type="Google" id="ProtNLM"/>
    </source>
</evidence>
<evidence type="ECO:0000256" key="1">
    <source>
        <dbReference type="SAM" id="Phobius"/>
    </source>
</evidence>
<feature type="transmembrane region" description="Helical" evidence="1">
    <location>
        <begin position="48"/>
        <end position="65"/>
    </location>
</feature>
<feature type="transmembrane region" description="Helical" evidence="1">
    <location>
        <begin position="116"/>
        <end position="139"/>
    </location>
</feature>
<dbReference type="STRING" id="1841859.GCA_900157385_01556"/>
<gene>
    <name evidence="2" type="ORF">MTAB308_1559</name>
</gene>
<keyword evidence="1" id="KW-0812">Transmembrane</keyword>
<dbReference type="EMBL" id="FTRV01000010">
    <property type="protein sequence ID" value="SPM28074.1"/>
    <property type="molecule type" value="Genomic_DNA"/>
</dbReference>
<reference evidence="2 3" key="1">
    <citation type="submission" date="2017-01" db="EMBL/GenBank/DDBJ databases">
        <authorList>
            <consortium name="Urmite Genomes"/>
        </authorList>
    </citation>
    <scope>NUCLEOTIDE SEQUENCE [LARGE SCALE GENOMIC DNA]</scope>
    <source>
        <strain evidence="2 3">AB308</strain>
    </source>
</reference>
<name>A0A2U3N9F9_9MYCO</name>
<dbReference type="OrthoDB" id="4731091at2"/>
<keyword evidence="1" id="KW-0472">Membrane</keyword>
<feature type="transmembrane region" description="Helical" evidence="1">
    <location>
        <begin position="85"/>
        <end position="104"/>
    </location>
</feature>
<keyword evidence="1" id="KW-1133">Transmembrane helix</keyword>
<sequence>MAPRRLGRTVSIRTDETYKKLRYAAVSVVFVPIGQILIQILGLWLHNYTAASLLQAAVITAPNFFANKHFVWRVTSRENVRSQVLVFWVAVMLGVALATLFTHLAEIATVHRAGLIRGTAVLAAQLLGLGIVWVGRFLILDRWLFKLAGDTPEHADDVVGELPI</sequence>